<evidence type="ECO:0008006" key="3">
    <source>
        <dbReference type="Google" id="ProtNLM"/>
    </source>
</evidence>
<dbReference type="SUPFAM" id="SSF56059">
    <property type="entry name" value="Glutathione synthetase ATP-binding domain-like"/>
    <property type="match status" value="1"/>
</dbReference>
<dbReference type="RefSeq" id="WP_090071869.1">
    <property type="nucleotide sequence ID" value="NZ_FOFT01000017.1"/>
</dbReference>
<keyword evidence="2" id="KW-1185">Reference proteome</keyword>
<organism evidence="1 2">
    <name type="scientific">Lentzea flaviverrucosa</name>
    <dbReference type="NCBI Taxonomy" id="200379"/>
    <lineage>
        <taxon>Bacteria</taxon>
        <taxon>Bacillati</taxon>
        <taxon>Actinomycetota</taxon>
        <taxon>Actinomycetes</taxon>
        <taxon>Pseudonocardiales</taxon>
        <taxon>Pseudonocardiaceae</taxon>
        <taxon>Lentzea</taxon>
    </lineage>
</organism>
<sequence>MTERRRVVYLNLGAPHLEYAGVEVALQQRDVDAVLVHLDAVDDVDWDAVNLVSMRMCRGYPARPDFIDRVNRLHDRLVSRANGPVQMVNSIELAREAIDKGVYLPRLEKTGIDLVPTRWIPRGSDVRMTDIMQDTGWSDIVIKPTVSAGSWRTFRVSRSGVSTSESHIVIGDEPRSPEHHLRQLTATHDVSVQLFLPAILDEGELSFVFLGGALSHVVRKTVGDGGGWWAHERLGGVNHRVEPSAVDIAWASEVYQAIERLYGPVTFGRVDGIRGPDGKLRLLECELAIPRLLLPEGEAFQRYAEVIVSVLDRSASFGRR</sequence>
<dbReference type="InterPro" id="IPR053191">
    <property type="entry name" value="DcsG_Biosynth_Enzyme"/>
</dbReference>
<evidence type="ECO:0000313" key="1">
    <source>
        <dbReference type="EMBL" id="SES49053.1"/>
    </source>
</evidence>
<accession>A0A1H9XTN5</accession>
<dbReference type="AlphaFoldDB" id="A0A1H9XTN5"/>
<protein>
    <recommendedName>
        <fullName evidence="3">ATP-grasp domain-containing protein</fullName>
    </recommendedName>
</protein>
<dbReference type="OrthoDB" id="3373978at2"/>
<dbReference type="Proteomes" id="UP000199028">
    <property type="component" value="Unassembled WGS sequence"/>
</dbReference>
<evidence type="ECO:0000313" key="2">
    <source>
        <dbReference type="Proteomes" id="UP000199028"/>
    </source>
</evidence>
<gene>
    <name evidence="1" type="ORF">SAMN05216195_11754</name>
</gene>
<dbReference type="EMBL" id="FOFT01000017">
    <property type="protein sequence ID" value="SES49053.1"/>
    <property type="molecule type" value="Genomic_DNA"/>
</dbReference>
<dbReference type="PANTHER" id="PTHR39217:SF1">
    <property type="entry name" value="GLUTATHIONE SYNTHETASE"/>
    <property type="match status" value="1"/>
</dbReference>
<reference evidence="2" key="1">
    <citation type="submission" date="2016-10" db="EMBL/GenBank/DDBJ databases">
        <authorList>
            <person name="Varghese N."/>
            <person name="Submissions S."/>
        </authorList>
    </citation>
    <scope>NUCLEOTIDE SEQUENCE [LARGE SCALE GENOMIC DNA]</scope>
    <source>
        <strain evidence="2">CGMCC 4.578</strain>
    </source>
</reference>
<dbReference type="PANTHER" id="PTHR39217">
    <property type="match status" value="1"/>
</dbReference>
<name>A0A1H9XTN5_9PSEU</name>
<proteinExistence type="predicted"/>